<dbReference type="Proteomes" id="UP000034805">
    <property type="component" value="Unassembled WGS sequence"/>
</dbReference>
<dbReference type="InterPro" id="IPR050822">
    <property type="entry name" value="Cerebellin_Synaptic_Org"/>
</dbReference>
<dbReference type="KEGG" id="sfm:108941079"/>
<proteinExistence type="predicted"/>
<feature type="coiled-coil region" evidence="4">
    <location>
        <begin position="43"/>
        <end position="77"/>
    </location>
</feature>
<dbReference type="PROSITE" id="PS50871">
    <property type="entry name" value="C1Q"/>
    <property type="match status" value="1"/>
</dbReference>
<accession>A0A0P7TYW7</accession>
<dbReference type="GeneID" id="108941079"/>
<sequence length="222" mass="24550">MVVLHLLVVCLCAGPVLVRSDDVDLGIMLSLMESRLNATEVHVKELSQKGEAQALQIRDLEAKLNETTKELNAQMFTVFSLKKQIKDQPKVAFSASLGGNGARGPFLHSKVLVYRDVITNIGKAYNPETGIFTVPVKGVYYIRFTANAETDHLMSSVLYKNDELMLIVHEQPSGAGSDTASNGATFLLEEGDKLYMSLWADTHIWDNANRHSTFSGFLLFPM</sequence>
<dbReference type="Proteomes" id="UP000694397">
    <property type="component" value="Chromosome 11"/>
</dbReference>
<dbReference type="STRING" id="113540.ENSSFOP00015024900"/>
<protein>
    <submittedName>
        <fullName evidence="7">Complement C1q tumor necrosis factor-related protein 4-like</fullName>
    </submittedName>
    <submittedName>
        <fullName evidence="8">Complement C1q-like protein 2</fullName>
    </submittedName>
</protein>
<keyword evidence="10" id="KW-1185">Reference proteome</keyword>
<reference evidence="8 10" key="2">
    <citation type="submission" date="2019-04" db="EMBL/GenBank/DDBJ databases">
        <authorList>
            <consortium name="Wellcome Sanger Institute Data Sharing"/>
        </authorList>
    </citation>
    <scope>NUCLEOTIDE SEQUENCE [LARGE SCALE GENOMIC DNA]</scope>
</reference>
<dbReference type="PANTHER" id="PTHR22923:SF102">
    <property type="entry name" value="CEREBELLIN 13-RELATED"/>
    <property type="match status" value="1"/>
</dbReference>
<evidence type="ECO:0000256" key="5">
    <source>
        <dbReference type="SAM" id="SignalP"/>
    </source>
</evidence>
<feature type="signal peptide" evidence="5">
    <location>
        <begin position="1"/>
        <end position="20"/>
    </location>
</feature>
<evidence type="ECO:0000313" key="7">
    <source>
        <dbReference type="EMBL" id="KPP62930.1"/>
    </source>
</evidence>
<reference evidence="7 9" key="1">
    <citation type="submission" date="2015-08" db="EMBL/GenBank/DDBJ databases">
        <title>The genome of the Asian arowana (Scleropages formosus).</title>
        <authorList>
            <person name="Tan M.H."/>
            <person name="Gan H.M."/>
            <person name="Croft L.J."/>
            <person name="Austin C.M."/>
        </authorList>
    </citation>
    <scope>NUCLEOTIDE SEQUENCE [LARGE SCALE GENOMIC DNA]</scope>
    <source>
        <strain evidence="7">Aro1</strain>
    </source>
</reference>
<dbReference type="AlphaFoldDB" id="A0A0P7TYW7"/>
<reference evidence="8" key="3">
    <citation type="submission" date="2025-05" db="UniProtKB">
        <authorList>
            <consortium name="Ensembl"/>
        </authorList>
    </citation>
    <scope>IDENTIFICATION</scope>
</reference>
<feature type="chain" id="PRO_5010627522" evidence="5">
    <location>
        <begin position="21"/>
        <end position="222"/>
    </location>
</feature>
<keyword evidence="2" id="KW-0964">Secreted</keyword>
<dbReference type="InterPro" id="IPR001073">
    <property type="entry name" value="C1q_dom"/>
</dbReference>
<evidence type="ECO:0000256" key="4">
    <source>
        <dbReference type="SAM" id="Coils"/>
    </source>
</evidence>
<keyword evidence="4" id="KW-0175">Coiled coil</keyword>
<evidence type="ECO:0000259" key="6">
    <source>
        <dbReference type="PROSITE" id="PS50871"/>
    </source>
</evidence>
<keyword evidence="3 5" id="KW-0732">Signal</keyword>
<evidence type="ECO:0000313" key="9">
    <source>
        <dbReference type="Proteomes" id="UP000034805"/>
    </source>
</evidence>
<dbReference type="PRINTS" id="PR00007">
    <property type="entry name" value="COMPLEMNTC1Q"/>
</dbReference>
<feature type="domain" description="C1q" evidence="6">
    <location>
        <begin position="86"/>
        <end position="222"/>
    </location>
</feature>
<name>A0A0P7TYW7_SCLFO</name>
<evidence type="ECO:0000256" key="1">
    <source>
        <dbReference type="ARBA" id="ARBA00004613"/>
    </source>
</evidence>
<gene>
    <name evidence="8" type="primary">LOC108941079</name>
    <name evidence="7" type="ORF">Z043_118847</name>
</gene>
<dbReference type="PANTHER" id="PTHR22923">
    <property type="entry name" value="CEREBELLIN-RELATED"/>
    <property type="match status" value="1"/>
</dbReference>
<dbReference type="Gene3D" id="2.60.120.40">
    <property type="match status" value="1"/>
</dbReference>
<evidence type="ECO:0000313" key="10">
    <source>
        <dbReference type="Proteomes" id="UP000694397"/>
    </source>
</evidence>
<dbReference type="Ensembl" id="ENSSFOT00015025174.2">
    <property type="protein sequence ID" value="ENSSFOP00015024900.1"/>
    <property type="gene ID" value="ENSSFOG00015016013.2"/>
</dbReference>
<dbReference type="OrthoDB" id="10070467at2759"/>
<dbReference type="GO" id="GO:0005576">
    <property type="term" value="C:extracellular region"/>
    <property type="evidence" value="ECO:0007669"/>
    <property type="project" value="UniProtKB-SubCell"/>
</dbReference>
<dbReference type="InterPro" id="IPR008983">
    <property type="entry name" value="Tumour_necrosis_fac-like_dom"/>
</dbReference>
<evidence type="ECO:0000256" key="2">
    <source>
        <dbReference type="ARBA" id="ARBA00022525"/>
    </source>
</evidence>
<dbReference type="SUPFAM" id="SSF49842">
    <property type="entry name" value="TNF-like"/>
    <property type="match status" value="1"/>
</dbReference>
<organism evidence="7 9">
    <name type="scientific">Scleropages formosus</name>
    <name type="common">Asian bonytongue</name>
    <name type="synonym">Osteoglossum formosum</name>
    <dbReference type="NCBI Taxonomy" id="113540"/>
    <lineage>
        <taxon>Eukaryota</taxon>
        <taxon>Metazoa</taxon>
        <taxon>Chordata</taxon>
        <taxon>Craniata</taxon>
        <taxon>Vertebrata</taxon>
        <taxon>Euteleostomi</taxon>
        <taxon>Actinopterygii</taxon>
        <taxon>Neopterygii</taxon>
        <taxon>Teleostei</taxon>
        <taxon>Osteoglossocephala</taxon>
        <taxon>Osteoglossomorpha</taxon>
        <taxon>Osteoglossiformes</taxon>
        <taxon>Osteoglossidae</taxon>
        <taxon>Scleropages</taxon>
    </lineage>
</organism>
<comment type="subcellular location">
    <subcellularLocation>
        <location evidence="1">Secreted</location>
    </subcellularLocation>
</comment>
<dbReference type="SMART" id="SM00110">
    <property type="entry name" value="C1Q"/>
    <property type="match status" value="1"/>
</dbReference>
<dbReference type="Pfam" id="PF00386">
    <property type="entry name" value="C1q"/>
    <property type="match status" value="1"/>
</dbReference>
<evidence type="ECO:0000313" key="8">
    <source>
        <dbReference type="Ensembl" id="ENSSFOP00015024900.1"/>
    </source>
</evidence>
<dbReference type="RefSeq" id="XP_018619052.1">
    <property type="nucleotide sequence ID" value="XM_018763536.2"/>
</dbReference>
<dbReference type="EMBL" id="JARO02008275">
    <property type="protein sequence ID" value="KPP62930.1"/>
    <property type="molecule type" value="Genomic_DNA"/>
</dbReference>
<evidence type="ECO:0000256" key="3">
    <source>
        <dbReference type="ARBA" id="ARBA00022729"/>
    </source>
</evidence>
<dbReference type="GeneTree" id="ENSGT00950000183116"/>